<sequence>MTTPTKTLAFFGATGGCAGYTLANALKAGYTCTALARTPEKLTKSLEAKNVPAETISAHLTIISGNAYEATDVRNTIAPNNNPVDIIISGIGGSPVMQKSLKKPVILDQPTICQDVGKVILQVARDLPASEKKPLFVNFSTTGIPNPGKPWDVPTWFTWLYKYALVDPHEDKKVLQEAIAADINTPGTGIGGYINVKCSLLVDGEGKGLDKVRVGVEDKPAVGYTIQRADVGKFTFERIVNAEPEAEWVNNSITITY</sequence>
<dbReference type="InterPro" id="IPR036291">
    <property type="entry name" value="NAD(P)-bd_dom_sf"/>
</dbReference>
<evidence type="ECO:0000259" key="2">
    <source>
        <dbReference type="Pfam" id="PF13460"/>
    </source>
</evidence>
<organism evidence="3 4">
    <name type="scientific">Ramularia collo-cygni</name>
    <dbReference type="NCBI Taxonomy" id="112498"/>
    <lineage>
        <taxon>Eukaryota</taxon>
        <taxon>Fungi</taxon>
        <taxon>Dikarya</taxon>
        <taxon>Ascomycota</taxon>
        <taxon>Pezizomycotina</taxon>
        <taxon>Dothideomycetes</taxon>
        <taxon>Dothideomycetidae</taxon>
        <taxon>Mycosphaerellales</taxon>
        <taxon>Mycosphaerellaceae</taxon>
        <taxon>Ramularia</taxon>
    </lineage>
</organism>
<proteinExistence type="inferred from homology"/>
<dbReference type="OrthoDB" id="63935at2759"/>
<keyword evidence="4" id="KW-1185">Reference proteome</keyword>
<name>A0A2D3VGE5_9PEZI</name>
<comment type="similarity">
    <text evidence="1">Belongs to the avfA family.</text>
</comment>
<evidence type="ECO:0000256" key="1">
    <source>
        <dbReference type="ARBA" id="ARBA00038376"/>
    </source>
</evidence>
<dbReference type="SUPFAM" id="SSF51735">
    <property type="entry name" value="NAD(P)-binding Rossmann-fold domains"/>
    <property type="match status" value="1"/>
</dbReference>
<feature type="domain" description="NAD(P)-binding" evidence="2">
    <location>
        <begin position="12"/>
        <end position="237"/>
    </location>
</feature>
<dbReference type="PANTHER" id="PTHR43355:SF2">
    <property type="entry name" value="FLAVIN REDUCTASE (NADPH)"/>
    <property type="match status" value="1"/>
</dbReference>
<evidence type="ECO:0000313" key="3">
    <source>
        <dbReference type="EMBL" id="CZT23221.1"/>
    </source>
</evidence>
<dbReference type="GO" id="GO:0004074">
    <property type="term" value="F:biliverdin reductase [NAD(P)H] activity"/>
    <property type="evidence" value="ECO:0007669"/>
    <property type="project" value="TreeGrafter"/>
</dbReference>
<dbReference type="InterPro" id="IPR016040">
    <property type="entry name" value="NAD(P)-bd_dom"/>
</dbReference>
<accession>A0A2D3VGE5</accession>
<reference evidence="3 4" key="1">
    <citation type="submission" date="2016-03" db="EMBL/GenBank/DDBJ databases">
        <authorList>
            <person name="Ploux O."/>
        </authorList>
    </citation>
    <scope>NUCLEOTIDE SEQUENCE [LARGE SCALE GENOMIC DNA]</scope>
    <source>
        <strain evidence="3 4">URUG2</strain>
    </source>
</reference>
<dbReference type="GO" id="GO:0042602">
    <property type="term" value="F:riboflavin reductase (NADPH) activity"/>
    <property type="evidence" value="ECO:0007669"/>
    <property type="project" value="TreeGrafter"/>
</dbReference>
<evidence type="ECO:0000313" key="4">
    <source>
        <dbReference type="Proteomes" id="UP000225277"/>
    </source>
</evidence>
<dbReference type="RefSeq" id="XP_023629945.1">
    <property type="nucleotide sequence ID" value="XM_023774177.1"/>
</dbReference>
<dbReference type="AlphaFoldDB" id="A0A2D3VGE5"/>
<dbReference type="GeneID" id="35604011"/>
<dbReference type="Pfam" id="PF13460">
    <property type="entry name" value="NAD_binding_10"/>
    <property type="match status" value="1"/>
</dbReference>
<dbReference type="PROSITE" id="PS51257">
    <property type="entry name" value="PROKAR_LIPOPROTEIN"/>
    <property type="match status" value="1"/>
</dbReference>
<dbReference type="Proteomes" id="UP000225277">
    <property type="component" value="Unassembled WGS sequence"/>
</dbReference>
<dbReference type="InterPro" id="IPR051606">
    <property type="entry name" value="Polyketide_Oxido-like"/>
</dbReference>
<dbReference type="EMBL" id="FJUY01000016">
    <property type="protein sequence ID" value="CZT23221.1"/>
    <property type="molecule type" value="Genomic_DNA"/>
</dbReference>
<gene>
    <name evidence="3" type="ORF">RCC_08932</name>
</gene>
<dbReference type="Gene3D" id="3.40.50.720">
    <property type="entry name" value="NAD(P)-binding Rossmann-like Domain"/>
    <property type="match status" value="1"/>
</dbReference>
<dbReference type="PANTHER" id="PTHR43355">
    <property type="entry name" value="FLAVIN REDUCTASE (NADPH)"/>
    <property type="match status" value="1"/>
</dbReference>
<dbReference type="STRING" id="112498.A0A2D3VGE5"/>
<protein>
    <recommendedName>
        <fullName evidence="2">NAD(P)-binding domain-containing protein</fullName>
    </recommendedName>
</protein>